<dbReference type="STRING" id="1094466.KQS_07555"/>
<dbReference type="PATRIC" id="fig|1094466.5.peg.1486"/>
<dbReference type="KEGG" id="fin:KQS_07555"/>
<dbReference type="EMBL" id="HE774682">
    <property type="protein sequence ID" value="CCG53468.1"/>
    <property type="molecule type" value="Genomic_DNA"/>
</dbReference>
<proteinExistence type="predicted"/>
<evidence type="ECO:0000313" key="2">
    <source>
        <dbReference type="Proteomes" id="UP000007599"/>
    </source>
</evidence>
<keyword evidence="2" id="KW-1185">Reference proteome</keyword>
<accession>H8XSS6</accession>
<evidence type="ECO:0000313" key="1">
    <source>
        <dbReference type="EMBL" id="CCG53468.1"/>
    </source>
</evidence>
<reference evidence="2" key="2">
    <citation type="submission" date="2012-03" db="EMBL/GenBank/DDBJ databases">
        <title>Complete genome sequence of Flavobacterium indicum GPTSA100-9T, isolated from warm spring water.</title>
        <authorList>
            <person name="Barbier P."/>
            <person name="Houel A."/>
            <person name="Loux V."/>
            <person name="Poulain J."/>
            <person name="Bernardet J.-F."/>
            <person name="Touchon M."/>
            <person name="Duchaud E."/>
        </authorList>
    </citation>
    <scope>NUCLEOTIDE SEQUENCE [LARGE SCALE GENOMIC DNA]</scope>
    <source>
        <strain evidence="2">DSM 17447 / CIP 109464 / GPTSA100-9</strain>
    </source>
</reference>
<dbReference type="RefSeq" id="WP_014388593.1">
    <property type="nucleotide sequence ID" value="NC_017025.1"/>
</dbReference>
<name>H8XSS6_FLAIG</name>
<dbReference type="AlphaFoldDB" id="H8XSS6"/>
<sequence>MAKFKLRKSYQVGSPDAETDEYVLNAFIKIDNLDEILDTKNQKSILLGRTGSGKSAIIKYIKNTQENVCVIEPEAMSLRFLSNSTILRYFNSIDVNLNLFYKVLWKHVFIVELLKMYFDENLNSFKQKTFFERIKEKISKDKKNFSRKERAVKYMETWSNDFWQQTELLVKSFEENIQRKFADSVNIDIEAIKLGLSDEKFRNESFVYEAKNKAESIISNSQVIELLDIIDIMKTDLFNNHQKKYYIVIDDLDREWVEDSIRLDLIGAMIDVIKEFRQLLGVKIIISLRENLNEIVFLKHEHKGLQREKLKPLYSNLSWNEKELKNLIDKRLKILSEDQFNVKEAFYEERRGHKKGFDYVLKRTFYRPRDIISFLNHIIENSNNKAYFTNDIISKAEPSYSLDRFQALEDEWNENYGKISYLCNFLKGSHNGFNLKSVSEEKFADIYLEDKYKDFFRGDLKKAVNDWKSDLINFQSFLKKVIFILYRIGIIGVKKGPSFQTAFYYSKEILIEKSDISNNSKFYIHPSLYSYFKVNVIDQLPDDYEQK</sequence>
<reference evidence="1 2" key="1">
    <citation type="journal article" date="2012" name="J. Bacteriol.">
        <title>Complete Genome Sequence of Flavobacterium indicum GPSTA100-9T, Isolated from Warm Spring Water.</title>
        <authorList>
            <person name="Barbier P."/>
            <person name="Houel A."/>
            <person name="Loux V."/>
            <person name="Poulain J."/>
            <person name="Bernardet J.F."/>
            <person name="Touchon M."/>
            <person name="Duchaud E."/>
        </authorList>
    </citation>
    <scope>NUCLEOTIDE SEQUENCE [LARGE SCALE GENOMIC DNA]</scope>
    <source>
        <strain evidence="2">DSM 17447 / CIP 109464 / GPTSA100-9</strain>
    </source>
</reference>
<dbReference type="OrthoDB" id="100386at2"/>
<dbReference type="Proteomes" id="UP000007599">
    <property type="component" value="Chromosome I"/>
</dbReference>
<protein>
    <submittedName>
        <fullName evidence="1">Probable ATPase involved in DNA repair</fullName>
    </submittedName>
</protein>
<dbReference type="eggNOG" id="ENOG502Z915">
    <property type="taxonomic scope" value="Bacteria"/>
</dbReference>
<organism evidence="1 2">
    <name type="scientific">Flavobacterium indicum (strain DSM 17447 / CIP 109464 / GPTSA100-9)</name>
    <dbReference type="NCBI Taxonomy" id="1094466"/>
    <lineage>
        <taxon>Bacteria</taxon>
        <taxon>Pseudomonadati</taxon>
        <taxon>Bacteroidota</taxon>
        <taxon>Flavobacteriia</taxon>
        <taxon>Flavobacteriales</taxon>
        <taxon>Flavobacteriaceae</taxon>
        <taxon>Flavobacterium</taxon>
    </lineage>
</organism>
<gene>
    <name evidence="1" type="ordered locus">KQS_07555</name>
</gene>
<dbReference type="HOGENOM" id="CLU_035897_0_0_10"/>
<dbReference type="InterPro" id="IPR059206">
    <property type="entry name" value="Sll1717-like"/>
</dbReference>
<dbReference type="NCBIfam" id="NF047389">
    <property type="entry name" value="ATPase_Sll1717"/>
    <property type="match status" value="1"/>
</dbReference>